<dbReference type="GeneID" id="66106283"/>
<dbReference type="SUPFAM" id="SSF56784">
    <property type="entry name" value="HAD-like"/>
    <property type="match status" value="1"/>
</dbReference>
<evidence type="ECO:0000313" key="4">
    <source>
        <dbReference type="Proteomes" id="UP000812287"/>
    </source>
</evidence>
<dbReference type="RefSeq" id="XP_043044842.1">
    <property type="nucleotide sequence ID" value="XM_043183986.1"/>
</dbReference>
<reference evidence="3" key="1">
    <citation type="submission" date="2020-11" db="EMBL/GenBank/DDBJ databases">
        <title>Adaptations for nitrogen fixation in a non-lichenized fungal sporocarp promotes dispersal by wood-feeding termites.</title>
        <authorList>
            <consortium name="DOE Joint Genome Institute"/>
            <person name="Koch R.A."/>
            <person name="Yoon G."/>
            <person name="Arayal U."/>
            <person name="Lail K."/>
            <person name="Amirebrahimi M."/>
            <person name="Labutti K."/>
            <person name="Lipzen A."/>
            <person name="Riley R."/>
            <person name="Barry K."/>
            <person name="Henrissat B."/>
            <person name="Grigoriev I.V."/>
            <person name="Herr J.R."/>
            <person name="Aime M.C."/>
        </authorList>
    </citation>
    <scope>NUCLEOTIDE SEQUENCE</scope>
    <source>
        <strain evidence="3">MCA 3950</strain>
    </source>
</reference>
<dbReference type="Gene3D" id="3.40.50.1000">
    <property type="entry name" value="HAD superfamily/HAD-like"/>
    <property type="match status" value="1"/>
</dbReference>
<keyword evidence="4" id="KW-1185">Reference proteome</keyword>
<evidence type="ECO:0000259" key="2">
    <source>
        <dbReference type="SMART" id="SM00577"/>
    </source>
</evidence>
<feature type="region of interest" description="Disordered" evidence="1">
    <location>
        <begin position="242"/>
        <end position="271"/>
    </location>
</feature>
<accession>A0A9P8AYW4</accession>
<comment type="caution">
    <text evidence="3">The sequence shown here is derived from an EMBL/GenBank/DDBJ whole genome shotgun (WGS) entry which is preliminary data.</text>
</comment>
<feature type="domain" description="FCP1 homology" evidence="2">
    <location>
        <begin position="26"/>
        <end position="241"/>
    </location>
</feature>
<feature type="compositionally biased region" description="Basic and acidic residues" evidence="1">
    <location>
        <begin position="357"/>
        <end position="368"/>
    </location>
</feature>
<feature type="region of interest" description="Disordered" evidence="1">
    <location>
        <begin position="313"/>
        <end position="374"/>
    </location>
</feature>
<dbReference type="InterPro" id="IPR023214">
    <property type="entry name" value="HAD_sf"/>
</dbReference>
<evidence type="ECO:0000256" key="1">
    <source>
        <dbReference type="SAM" id="MobiDB-lite"/>
    </source>
</evidence>
<evidence type="ECO:0000313" key="3">
    <source>
        <dbReference type="EMBL" id="KAG7451342.1"/>
    </source>
</evidence>
<feature type="region of interest" description="Disordered" evidence="1">
    <location>
        <begin position="437"/>
        <end position="464"/>
    </location>
</feature>
<name>A0A9P8AYW4_9AGAR</name>
<dbReference type="OrthoDB" id="1711508at2759"/>
<dbReference type="InterPro" id="IPR036412">
    <property type="entry name" value="HAD-like_sf"/>
</dbReference>
<protein>
    <recommendedName>
        <fullName evidence="2">FCP1 homology domain-containing protein</fullName>
    </recommendedName>
</protein>
<dbReference type="AlphaFoldDB" id="A0A9P8AYW4"/>
<sequence length="542" mass="60759">MPTEPSAEYLELSQQPSTHIDDPSSLRKLLILDLNGTLLYREVKPQSSRRYRRDRVNDSSEPQPRVMHPRPYMGSFRQYLFHPKTLKWLDTMVWSSAQPFNVNHMVDQCFEGEKEKLVAVWARDTLGLTSAQYRVFLISSLVILLNGLADQKTQTTKNLAKPWATLYLLPDRDDQPSSISSSQVQPSRSVDELVPLNEPPDSVYVHSALTTLLLDDSPLKAHLQPWNHFCVPEYTAQIRSRDLATRQHERDKPHSDVQNEDATVSTKKRKRAKKQALGYDQVLLVVIGVLDRIKVESNVSGWMRQYGLWDGVHEEDQKEKSVPTPEETSVDDEVEILGDPTRKRSRRISDYAGLNDENSRPSDSDRPDSPSPAVEITFISPEKASLPSIAHMRGDISPFSSLLRTPMRDLTEVTSSSQPVPDDGSSSVRRNLISSLEEQSTSPYPPLSPLLQPSSQTAEHKSICPSPVLEAARFPELNCKSEANSPSESPQPPDGQHINPLFPSSMAEKDKLWFENEAVVSHWAKLGLEALAALGIPAEAGI</sequence>
<dbReference type="Pfam" id="PF03031">
    <property type="entry name" value="NIF"/>
    <property type="match status" value="1"/>
</dbReference>
<dbReference type="SMART" id="SM00577">
    <property type="entry name" value="CPDc"/>
    <property type="match status" value="1"/>
</dbReference>
<proteinExistence type="predicted"/>
<feature type="compositionally biased region" description="Basic and acidic residues" evidence="1">
    <location>
        <begin position="242"/>
        <end position="257"/>
    </location>
</feature>
<dbReference type="Proteomes" id="UP000812287">
    <property type="component" value="Unassembled WGS sequence"/>
</dbReference>
<feature type="region of interest" description="Disordered" evidence="1">
    <location>
        <begin position="45"/>
        <end position="68"/>
    </location>
</feature>
<gene>
    <name evidence="3" type="ORF">BT62DRAFT_916373</name>
</gene>
<organism evidence="3 4">
    <name type="scientific">Guyanagaster necrorhizus</name>
    <dbReference type="NCBI Taxonomy" id="856835"/>
    <lineage>
        <taxon>Eukaryota</taxon>
        <taxon>Fungi</taxon>
        <taxon>Dikarya</taxon>
        <taxon>Basidiomycota</taxon>
        <taxon>Agaricomycotina</taxon>
        <taxon>Agaricomycetes</taxon>
        <taxon>Agaricomycetidae</taxon>
        <taxon>Agaricales</taxon>
        <taxon>Marasmiineae</taxon>
        <taxon>Physalacriaceae</taxon>
        <taxon>Guyanagaster</taxon>
    </lineage>
</organism>
<feature type="region of interest" description="Disordered" evidence="1">
    <location>
        <begin position="478"/>
        <end position="502"/>
    </location>
</feature>
<dbReference type="EMBL" id="MU250525">
    <property type="protein sequence ID" value="KAG7451342.1"/>
    <property type="molecule type" value="Genomic_DNA"/>
</dbReference>
<dbReference type="InterPro" id="IPR004274">
    <property type="entry name" value="FCP1_dom"/>
</dbReference>
<feature type="region of interest" description="Disordered" evidence="1">
    <location>
        <begin position="1"/>
        <end position="21"/>
    </location>
</feature>